<evidence type="ECO:0000313" key="4">
    <source>
        <dbReference type="Proteomes" id="UP000006591"/>
    </source>
</evidence>
<evidence type="ECO:0000313" key="3">
    <source>
        <dbReference type="EnsemblPlants" id="ONIVA09G11920.1"/>
    </source>
</evidence>
<dbReference type="OMA" id="NAVVECK"/>
<keyword evidence="2" id="KW-0812">Transmembrane</keyword>
<protein>
    <recommendedName>
        <fullName evidence="5">Zinc finger GRF-type domain-containing protein</fullName>
    </recommendedName>
</protein>
<evidence type="ECO:0000256" key="2">
    <source>
        <dbReference type="SAM" id="Phobius"/>
    </source>
</evidence>
<feature type="transmembrane region" description="Helical" evidence="2">
    <location>
        <begin position="129"/>
        <end position="147"/>
    </location>
</feature>
<keyword evidence="2" id="KW-0472">Membrane</keyword>
<dbReference type="eggNOG" id="ENOG502R4QA">
    <property type="taxonomic scope" value="Eukaryota"/>
</dbReference>
<keyword evidence="2" id="KW-1133">Transmembrane helix</keyword>
<organism evidence="3">
    <name type="scientific">Oryza nivara</name>
    <name type="common">Indian wild rice</name>
    <name type="synonym">Oryza sativa f. spontanea</name>
    <dbReference type="NCBI Taxonomy" id="4536"/>
    <lineage>
        <taxon>Eukaryota</taxon>
        <taxon>Viridiplantae</taxon>
        <taxon>Streptophyta</taxon>
        <taxon>Embryophyta</taxon>
        <taxon>Tracheophyta</taxon>
        <taxon>Spermatophyta</taxon>
        <taxon>Magnoliopsida</taxon>
        <taxon>Liliopsida</taxon>
        <taxon>Poales</taxon>
        <taxon>Poaceae</taxon>
        <taxon>BOP clade</taxon>
        <taxon>Oryzoideae</taxon>
        <taxon>Oryzeae</taxon>
        <taxon>Oryzinae</taxon>
        <taxon>Oryza</taxon>
    </lineage>
</organism>
<keyword evidence="4" id="KW-1185">Reference proteome</keyword>
<reference evidence="3" key="2">
    <citation type="submission" date="2018-04" db="EMBL/GenBank/DDBJ databases">
        <title>OnivRS2 (Oryza nivara Reference Sequence Version 2).</title>
        <authorList>
            <person name="Zhang J."/>
            <person name="Kudrna D."/>
            <person name="Lee S."/>
            <person name="Talag J."/>
            <person name="Rajasekar S."/>
            <person name="Welchert J."/>
            <person name="Hsing Y.-I."/>
            <person name="Wing R.A."/>
        </authorList>
    </citation>
    <scope>NUCLEOTIDE SEQUENCE [LARGE SCALE GENOMIC DNA]</scope>
    <source>
        <strain evidence="3">SL10</strain>
    </source>
</reference>
<dbReference type="HOGENOM" id="CLU_081979_2_0_1"/>
<dbReference type="EnsemblPlants" id="ONIVA09G11920.1">
    <property type="protein sequence ID" value="ONIVA09G11920.1"/>
    <property type="gene ID" value="ONIVA09G11920"/>
</dbReference>
<feature type="region of interest" description="Disordered" evidence="1">
    <location>
        <begin position="1"/>
        <end position="22"/>
    </location>
</feature>
<reference evidence="3" key="1">
    <citation type="submission" date="2015-04" db="UniProtKB">
        <authorList>
            <consortium name="EnsemblPlants"/>
        </authorList>
    </citation>
    <scope>IDENTIFICATION</scope>
    <source>
        <strain evidence="3">SL10</strain>
    </source>
</reference>
<dbReference type="AlphaFoldDB" id="A0A0E0IKA1"/>
<sequence length="156" mass="17674">MAMQRRIAQGSEDMSQGSSFRSPGRQLSRFLLGPSGLSLVKCPRYGNAVVECKSWRQGGRVFFKCEKNEQYVPDACTFFKWYDSYQRMVEGMELDFNEEVATPVAIAAAGEADRVDEGKMDKLTKWMQLLVLINIGQGILVLIGVIYRSRITNYNI</sequence>
<evidence type="ECO:0000256" key="1">
    <source>
        <dbReference type="SAM" id="MobiDB-lite"/>
    </source>
</evidence>
<evidence type="ECO:0008006" key="5">
    <source>
        <dbReference type="Google" id="ProtNLM"/>
    </source>
</evidence>
<accession>A0A0E0IKA1</accession>
<name>A0A0E0IKA1_ORYNI</name>
<feature type="compositionally biased region" description="Polar residues" evidence="1">
    <location>
        <begin position="12"/>
        <end position="21"/>
    </location>
</feature>
<proteinExistence type="predicted"/>
<dbReference type="Gramene" id="ONIVA09G11920.1">
    <property type="protein sequence ID" value="ONIVA09G11920.1"/>
    <property type="gene ID" value="ONIVA09G11920"/>
</dbReference>
<dbReference type="Proteomes" id="UP000006591">
    <property type="component" value="Chromosome 9"/>
</dbReference>